<dbReference type="EMBL" id="CAFBMS010000019">
    <property type="protein sequence ID" value="CAB4914253.1"/>
    <property type="molecule type" value="Genomic_DNA"/>
</dbReference>
<sequence>MTKTNHLNLEINSGGISFERLDGEVVIISFETGKYFNSNNSAADIFHLIENGVPQISWSGIFSSYFTGFNDTDSGIEEFLSMAIEEKLLLITDTSQLNHIDLPNDYLRKEWVKPALVVFDDLADLLLIDPIHDTSTSGWPTQKNE</sequence>
<accession>A0A6J7HBL5</accession>
<protein>
    <submittedName>
        <fullName evidence="1">Unannotated protein</fullName>
    </submittedName>
</protein>
<organism evidence="1">
    <name type="scientific">freshwater metagenome</name>
    <dbReference type="NCBI Taxonomy" id="449393"/>
    <lineage>
        <taxon>unclassified sequences</taxon>
        <taxon>metagenomes</taxon>
        <taxon>ecological metagenomes</taxon>
    </lineage>
</organism>
<evidence type="ECO:0000313" key="1">
    <source>
        <dbReference type="EMBL" id="CAB4914253.1"/>
    </source>
</evidence>
<proteinExistence type="predicted"/>
<gene>
    <name evidence="1" type="ORF">UFOPK3614_00492</name>
</gene>
<name>A0A6J7HBL5_9ZZZZ</name>
<reference evidence="1" key="1">
    <citation type="submission" date="2020-05" db="EMBL/GenBank/DDBJ databases">
        <authorList>
            <person name="Chiriac C."/>
            <person name="Salcher M."/>
            <person name="Ghai R."/>
            <person name="Kavagutti S V."/>
        </authorList>
    </citation>
    <scope>NUCLEOTIDE SEQUENCE</scope>
</reference>
<dbReference type="AlphaFoldDB" id="A0A6J7HBL5"/>